<dbReference type="EMBL" id="LCQQ01000034">
    <property type="protein sequence ID" value="KKW20423.1"/>
    <property type="molecule type" value="Genomic_DNA"/>
</dbReference>
<evidence type="ECO:0000313" key="3">
    <source>
        <dbReference type="Proteomes" id="UP000034201"/>
    </source>
</evidence>
<evidence type="ECO:0000313" key="2">
    <source>
        <dbReference type="EMBL" id="KKW20423.1"/>
    </source>
</evidence>
<evidence type="ECO:0000259" key="1">
    <source>
        <dbReference type="Pfam" id="PF00961"/>
    </source>
</evidence>
<sequence>MVVDQKCSTNPKTTQRFSFGNHVLYPLNFLRVPPSAAPPVIIDYMVEYKKAKSLSKTEVAYLAGIIDGEGTITLTRRNIYKNRLLVLTISNNELPLLEYIVKITGVGKITRKNIRSENHSLGYTYQTASRQALDLIRSIYPFLRTYKKRRAALVLKHYLKLTPRNGKYSPTLLRKREKFAEKFLATVP</sequence>
<proteinExistence type="predicted"/>
<reference evidence="2 3" key="1">
    <citation type="journal article" date="2015" name="Nature">
        <title>rRNA introns, odd ribosomes, and small enigmatic genomes across a large radiation of phyla.</title>
        <authorList>
            <person name="Brown C.T."/>
            <person name="Hug L.A."/>
            <person name="Thomas B.C."/>
            <person name="Sharon I."/>
            <person name="Castelle C.J."/>
            <person name="Singh A."/>
            <person name="Wilkins M.J."/>
            <person name="Williams K.H."/>
            <person name="Banfield J.F."/>
        </authorList>
    </citation>
    <scope>NUCLEOTIDE SEQUENCE [LARGE SCALE GENOMIC DNA]</scope>
</reference>
<dbReference type="PATRIC" id="fig|1618608.3.peg.505"/>
<protein>
    <recommendedName>
        <fullName evidence="1">Homing endonuclease LAGLIDADG domain-containing protein</fullName>
    </recommendedName>
</protein>
<dbReference type="AlphaFoldDB" id="A0A0G1WNK0"/>
<comment type="caution">
    <text evidence="2">The sequence shown here is derived from an EMBL/GenBank/DDBJ whole genome shotgun (WGS) entry which is preliminary data.</text>
</comment>
<dbReference type="Pfam" id="PF00961">
    <property type="entry name" value="LAGLIDADG_1"/>
    <property type="match status" value="1"/>
</dbReference>
<feature type="domain" description="Homing endonuclease LAGLIDADG" evidence="1">
    <location>
        <begin position="62"/>
        <end position="147"/>
    </location>
</feature>
<dbReference type="SUPFAM" id="SSF55608">
    <property type="entry name" value="Homing endonucleases"/>
    <property type="match status" value="1"/>
</dbReference>
<dbReference type="InterPro" id="IPR027434">
    <property type="entry name" value="Homing_endonucl"/>
</dbReference>
<accession>A0A0G1WNK0</accession>
<organism evidence="2 3">
    <name type="scientific">Candidatus Adlerbacteria bacterium GW2011_GWC1_50_9</name>
    <dbReference type="NCBI Taxonomy" id="1618608"/>
    <lineage>
        <taxon>Bacteria</taxon>
        <taxon>Candidatus Adleribacteriota</taxon>
    </lineage>
</organism>
<dbReference type="Proteomes" id="UP000034201">
    <property type="component" value="Unassembled WGS sequence"/>
</dbReference>
<dbReference type="Gene3D" id="3.10.28.10">
    <property type="entry name" value="Homing endonucleases"/>
    <property type="match status" value="1"/>
</dbReference>
<dbReference type="InterPro" id="IPR004860">
    <property type="entry name" value="LAGLIDADG_dom"/>
</dbReference>
<name>A0A0G1WNK0_9BACT</name>
<gene>
    <name evidence="2" type="ORF">UY61_C0034G0012</name>
</gene>
<dbReference type="GO" id="GO:0004519">
    <property type="term" value="F:endonuclease activity"/>
    <property type="evidence" value="ECO:0007669"/>
    <property type="project" value="InterPro"/>
</dbReference>